<comment type="cofactor">
    <cofactor evidence="1 9 10">
        <name>pyridoxal 5'-phosphate</name>
        <dbReference type="ChEBI" id="CHEBI:597326"/>
    </cofactor>
</comment>
<dbReference type="GO" id="GO:0030170">
    <property type="term" value="F:pyridoxal phosphate binding"/>
    <property type="evidence" value="ECO:0007669"/>
    <property type="project" value="UniProtKB-UniRule"/>
</dbReference>
<dbReference type="AlphaFoldDB" id="A0A081BZP2"/>
<feature type="binding site" evidence="9">
    <location>
        <position position="118"/>
    </location>
    <ligand>
        <name>(6S)-5,6,7,8-tetrahydrofolate</name>
        <dbReference type="ChEBI" id="CHEBI:57453"/>
    </ligand>
</feature>
<dbReference type="HAMAP" id="MF_00051">
    <property type="entry name" value="SHMT"/>
    <property type="match status" value="1"/>
</dbReference>
<dbReference type="SUPFAM" id="SSF53383">
    <property type="entry name" value="PLP-dependent transferases"/>
    <property type="match status" value="1"/>
</dbReference>
<feature type="domain" description="Serine hydroxymethyltransferase-like" evidence="11">
    <location>
        <begin position="8"/>
        <end position="380"/>
    </location>
</feature>
<dbReference type="HOGENOM" id="CLU_022477_2_1_0"/>
<name>A0A081BZP2_VECG1</name>
<dbReference type="GO" id="GO:0004372">
    <property type="term" value="F:glycine hydroxymethyltransferase activity"/>
    <property type="evidence" value="ECO:0007669"/>
    <property type="project" value="UniProtKB-EC"/>
</dbReference>
<evidence type="ECO:0000256" key="3">
    <source>
        <dbReference type="ARBA" id="ARBA00006376"/>
    </source>
</evidence>
<dbReference type="Pfam" id="PF00464">
    <property type="entry name" value="SHMT"/>
    <property type="match status" value="1"/>
</dbReference>
<dbReference type="UniPathway" id="UPA00193"/>
<dbReference type="Proteomes" id="UP000030661">
    <property type="component" value="Unassembled WGS sequence"/>
</dbReference>
<evidence type="ECO:0000256" key="6">
    <source>
        <dbReference type="ARBA" id="ARBA00022563"/>
    </source>
</evidence>
<feature type="modified residue" description="N6-(pyridoxal phosphate)lysine" evidence="9 10">
    <location>
        <position position="227"/>
    </location>
</feature>
<evidence type="ECO:0000259" key="11">
    <source>
        <dbReference type="Pfam" id="PF00464"/>
    </source>
</evidence>
<dbReference type="InterPro" id="IPR015421">
    <property type="entry name" value="PyrdxlP-dep_Trfase_major"/>
</dbReference>
<evidence type="ECO:0000256" key="10">
    <source>
        <dbReference type="PIRSR" id="PIRSR000412-50"/>
    </source>
</evidence>
<keyword evidence="6 9" id="KW-0554">One-carbon metabolism</keyword>
<sequence length="418" mass="45435">MIDVLRFEDHEVAAILAHEVQRQKTTLNMIASENSAPLAIMAAESSLFSNKAAEGYPGRRFHAGCQYTDAIETLAIQRAKDLFQAEHANVQPHSGVNANMAVYFAMLKVGDPILSMKLDHGGHISHGAAMSLTGHCYQFTHYGVHRETELIDYEEARSLAKAHHPKMIVGGASSYPRLIDFAALREITDEVGAYLLIDMAHIAGLVAAGIIPSPVPYADFVTFTTYKTLMGGRGGMILCKKAYASKIDRAIFPGTQGTPAIQSIAAKAVCFQRAMSPEFRQIQAQIVANAKRFAQALGNAGYRLVTGGTDNHLILIDLRGTGLKGNSAEALLEKIGILTNKNVVPYDPESPMVTSGLRFGTPALTTRGLKEPEMDRIAAIVHQAFSQPDNDDLLRRLQAEVQDLCQAFPLYQELDATS</sequence>
<proteinExistence type="inferred from homology"/>
<gene>
    <name evidence="9" type="primary">glyA</name>
    <name evidence="12" type="ORF">U27_04764</name>
</gene>
<evidence type="ECO:0000313" key="13">
    <source>
        <dbReference type="Proteomes" id="UP000030661"/>
    </source>
</evidence>
<evidence type="ECO:0000256" key="5">
    <source>
        <dbReference type="ARBA" id="ARBA00022490"/>
    </source>
</evidence>
<dbReference type="InterPro" id="IPR015424">
    <property type="entry name" value="PyrdxlP-dep_Trfase"/>
</dbReference>
<evidence type="ECO:0000256" key="9">
    <source>
        <dbReference type="HAMAP-Rule" id="MF_00051"/>
    </source>
</evidence>
<dbReference type="NCBIfam" id="NF000586">
    <property type="entry name" value="PRK00011.1"/>
    <property type="match status" value="1"/>
</dbReference>
<dbReference type="eggNOG" id="COG0112">
    <property type="taxonomic scope" value="Bacteria"/>
</dbReference>
<reference evidence="12" key="1">
    <citation type="journal article" date="2015" name="PeerJ">
        <title>First genomic representation of candidate bacterial phylum KSB3 points to enhanced environmental sensing as a trigger of wastewater bulking.</title>
        <authorList>
            <person name="Sekiguchi Y."/>
            <person name="Ohashi A."/>
            <person name="Parks D.H."/>
            <person name="Yamauchi T."/>
            <person name="Tyson G.W."/>
            <person name="Hugenholtz P."/>
        </authorList>
    </citation>
    <scope>NUCLEOTIDE SEQUENCE [LARGE SCALE GENOMIC DNA]</scope>
</reference>
<evidence type="ECO:0000256" key="8">
    <source>
        <dbReference type="ARBA" id="ARBA00022898"/>
    </source>
</evidence>
<comment type="caution">
    <text evidence="9">Lacks conserved residue(s) required for the propagation of feature annotation.</text>
</comment>
<feature type="binding site" evidence="9">
    <location>
        <begin position="122"/>
        <end position="124"/>
    </location>
    <ligand>
        <name>(6S)-5,6,7,8-tetrahydrofolate</name>
        <dbReference type="ChEBI" id="CHEBI:57453"/>
    </ligand>
</feature>
<dbReference type="GO" id="GO:0008168">
    <property type="term" value="F:methyltransferase activity"/>
    <property type="evidence" value="ECO:0007669"/>
    <property type="project" value="UniProtKB-KW"/>
</dbReference>
<evidence type="ECO:0000256" key="7">
    <source>
        <dbReference type="ARBA" id="ARBA00022679"/>
    </source>
</evidence>
<comment type="subcellular location">
    <subcellularLocation>
        <location evidence="2 9">Cytoplasm</location>
    </subcellularLocation>
</comment>
<keyword evidence="5 9" id="KW-0963">Cytoplasm</keyword>
<dbReference type="EC" id="2.1.2.1" evidence="9"/>
<keyword evidence="13" id="KW-1185">Reference proteome</keyword>
<dbReference type="EMBL" id="DF820466">
    <property type="protein sequence ID" value="GAK57797.1"/>
    <property type="molecule type" value="Genomic_DNA"/>
</dbReference>
<dbReference type="Gene3D" id="3.40.640.10">
    <property type="entry name" value="Type I PLP-dependent aspartate aminotransferase-like (Major domain)"/>
    <property type="match status" value="1"/>
</dbReference>
<dbReference type="PANTHER" id="PTHR11680">
    <property type="entry name" value="SERINE HYDROXYMETHYLTRANSFERASE"/>
    <property type="match status" value="1"/>
</dbReference>
<dbReference type="GO" id="GO:0032259">
    <property type="term" value="P:methylation"/>
    <property type="evidence" value="ECO:0007669"/>
    <property type="project" value="UniProtKB-KW"/>
</dbReference>
<organism evidence="12">
    <name type="scientific">Vecturithrix granuli</name>
    <dbReference type="NCBI Taxonomy" id="1499967"/>
    <lineage>
        <taxon>Bacteria</taxon>
        <taxon>Candidatus Moduliflexota</taxon>
        <taxon>Candidatus Vecturitrichia</taxon>
        <taxon>Candidatus Vecturitrichales</taxon>
        <taxon>Candidatus Vecturitrichaceae</taxon>
        <taxon>Candidatus Vecturithrix</taxon>
    </lineage>
</organism>
<evidence type="ECO:0000256" key="2">
    <source>
        <dbReference type="ARBA" id="ARBA00004496"/>
    </source>
</evidence>
<dbReference type="GO" id="GO:0035999">
    <property type="term" value="P:tetrahydrofolate interconversion"/>
    <property type="evidence" value="ECO:0007669"/>
    <property type="project" value="UniProtKB-UniRule"/>
</dbReference>
<dbReference type="PIRSF" id="PIRSF000412">
    <property type="entry name" value="SHMT"/>
    <property type="match status" value="1"/>
</dbReference>
<evidence type="ECO:0000256" key="4">
    <source>
        <dbReference type="ARBA" id="ARBA00011738"/>
    </source>
</evidence>
<dbReference type="Gene3D" id="3.90.1150.10">
    <property type="entry name" value="Aspartate Aminotransferase, domain 1"/>
    <property type="match status" value="1"/>
</dbReference>
<keyword evidence="7 9" id="KW-0808">Transferase</keyword>
<dbReference type="InterPro" id="IPR039429">
    <property type="entry name" value="SHMT-like_dom"/>
</dbReference>
<dbReference type="STRING" id="1499967.U27_04764"/>
<accession>A0A081BZP2</accession>
<comment type="similarity">
    <text evidence="3 9">Belongs to the SHMT family.</text>
</comment>
<comment type="pathway">
    <text evidence="9">One-carbon metabolism; tetrahydrofolate interconversion.</text>
</comment>
<dbReference type="InterPro" id="IPR001085">
    <property type="entry name" value="Ser_HO-MeTrfase"/>
</dbReference>
<dbReference type="CDD" id="cd00378">
    <property type="entry name" value="SHMT"/>
    <property type="match status" value="1"/>
</dbReference>
<dbReference type="GO" id="GO:0019264">
    <property type="term" value="P:glycine biosynthetic process from serine"/>
    <property type="evidence" value="ECO:0007669"/>
    <property type="project" value="InterPro"/>
</dbReference>
<dbReference type="PANTHER" id="PTHR11680:SF35">
    <property type="entry name" value="SERINE HYDROXYMETHYLTRANSFERASE 1"/>
    <property type="match status" value="1"/>
</dbReference>
<keyword evidence="12" id="KW-0489">Methyltransferase</keyword>
<keyword evidence="8 9" id="KW-0663">Pyridoxal phosphate</keyword>
<evidence type="ECO:0000313" key="12">
    <source>
        <dbReference type="EMBL" id="GAK57797.1"/>
    </source>
</evidence>
<evidence type="ECO:0000256" key="1">
    <source>
        <dbReference type="ARBA" id="ARBA00001933"/>
    </source>
</evidence>
<comment type="catalytic activity">
    <reaction evidence="9">
        <text>(6R)-5,10-methylene-5,6,7,8-tetrahydrofolate + glycine + H2O = (6S)-5,6,7,8-tetrahydrofolate + L-serine</text>
        <dbReference type="Rhea" id="RHEA:15481"/>
        <dbReference type="ChEBI" id="CHEBI:15377"/>
        <dbReference type="ChEBI" id="CHEBI:15636"/>
        <dbReference type="ChEBI" id="CHEBI:33384"/>
        <dbReference type="ChEBI" id="CHEBI:57305"/>
        <dbReference type="ChEBI" id="CHEBI:57453"/>
        <dbReference type="EC" id="2.1.2.1"/>
    </reaction>
</comment>
<dbReference type="FunFam" id="3.40.640.10:FF:000001">
    <property type="entry name" value="Serine hydroxymethyltransferase"/>
    <property type="match status" value="1"/>
</dbReference>
<dbReference type="InterPro" id="IPR015422">
    <property type="entry name" value="PyrdxlP-dep_Trfase_small"/>
</dbReference>
<comment type="subunit">
    <text evidence="4 9">Homodimer.</text>
</comment>
<dbReference type="GO" id="GO:0005829">
    <property type="term" value="C:cytosol"/>
    <property type="evidence" value="ECO:0007669"/>
    <property type="project" value="TreeGrafter"/>
</dbReference>
<dbReference type="InterPro" id="IPR049943">
    <property type="entry name" value="Ser_HO-MeTrfase-like"/>
</dbReference>
<protein>
    <recommendedName>
        <fullName evidence="9">Probable serine hydroxymethyltransferase</fullName>
        <shortName evidence="9">SHMT</shortName>
        <shortName evidence="9">Serine methylase</shortName>
        <ecNumber evidence="9">2.1.2.1</ecNumber>
    </recommendedName>
</protein>
<comment type="function">
    <text evidence="9">Catalyzes the reversible interconversion of serine and glycine with tetrahydrofolate (THF) serving as the one-carbon carrier. This reaction serves as the major source of one-carbon groups required for the biosynthesis of purines, thymidylate, methionine, and other important biomolecules.</text>
</comment>